<dbReference type="Proteomes" id="UP000243006">
    <property type="component" value="Unassembled WGS sequence"/>
</dbReference>
<name>A0A1Y3E878_9BILA</name>
<organism evidence="2 3">
    <name type="scientific">Trichinella nativa</name>
    <dbReference type="NCBI Taxonomy" id="6335"/>
    <lineage>
        <taxon>Eukaryota</taxon>
        <taxon>Metazoa</taxon>
        <taxon>Ecdysozoa</taxon>
        <taxon>Nematoda</taxon>
        <taxon>Enoplea</taxon>
        <taxon>Dorylaimia</taxon>
        <taxon>Trichinellida</taxon>
        <taxon>Trichinellidae</taxon>
        <taxon>Trichinella</taxon>
    </lineage>
</organism>
<accession>A0A1Y3E878</accession>
<dbReference type="EMBL" id="LVZM01023374">
    <property type="protein sequence ID" value="OUC40036.1"/>
    <property type="molecule type" value="Genomic_DNA"/>
</dbReference>
<dbReference type="InterPro" id="IPR055531">
    <property type="entry name" value="DUF7107"/>
</dbReference>
<gene>
    <name evidence="2" type="ORF">D917_04387</name>
</gene>
<sequence>MKIKKQKMVAIWLLIRVVYALRFLIVKTYAKADAGSLCTADDDCPDQMICSNGFCMPAIPTRNRCYSEHHCSYQERCRYQTCWTIMCKKNCYMSTSSDQIKKITACQCQLQTCSAEKMPIALQISSADTVFATLQLVTE</sequence>
<feature type="domain" description="DUF7107" evidence="1">
    <location>
        <begin position="38"/>
        <end position="84"/>
    </location>
</feature>
<dbReference type="Pfam" id="PF23416">
    <property type="entry name" value="DUF7107"/>
    <property type="match status" value="1"/>
</dbReference>
<reference evidence="2 3" key="1">
    <citation type="submission" date="2015-04" db="EMBL/GenBank/DDBJ databases">
        <title>Draft genome of the roundworm Trichinella nativa.</title>
        <authorList>
            <person name="Mitreva M."/>
        </authorList>
    </citation>
    <scope>NUCLEOTIDE SEQUENCE [LARGE SCALE GENOMIC DNA]</scope>
    <source>
        <strain evidence="2 3">ISS45</strain>
    </source>
</reference>
<evidence type="ECO:0000313" key="3">
    <source>
        <dbReference type="Proteomes" id="UP000243006"/>
    </source>
</evidence>
<evidence type="ECO:0000313" key="2">
    <source>
        <dbReference type="EMBL" id="OUC40036.1"/>
    </source>
</evidence>
<evidence type="ECO:0000259" key="1">
    <source>
        <dbReference type="Pfam" id="PF23416"/>
    </source>
</evidence>
<comment type="caution">
    <text evidence="2">The sequence shown here is derived from an EMBL/GenBank/DDBJ whole genome shotgun (WGS) entry which is preliminary data.</text>
</comment>
<protein>
    <recommendedName>
        <fullName evidence="1">DUF7107 domain-containing protein</fullName>
    </recommendedName>
</protein>
<dbReference type="AlphaFoldDB" id="A0A1Y3E878"/>
<proteinExistence type="predicted"/>